<keyword evidence="3" id="KW-1185">Reference proteome</keyword>
<dbReference type="RefSeq" id="WP_168450373.1">
    <property type="nucleotide sequence ID" value="NZ_JAAWWK010000003.1"/>
</dbReference>
<evidence type="ECO:0000313" key="2">
    <source>
        <dbReference type="EMBL" id="NKI17835.1"/>
    </source>
</evidence>
<sequence length="64" mass="7359">MTIHSFLSTLFIGLASGFLFGYFFREVAAWIVHFLDTHTEPAHLRRYKLGQDDNSNSKKPSVKD</sequence>
<feature type="transmembrane region" description="Helical" evidence="1">
    <location>
        <begin position="6"/>
        <end position="24"/>
    </location>
</feature>
<organism evidence="2 3">
    <name type="scientific">Spongiibacter thalassae</name>
    <dbReference type="NCBI Taxonomy" id="2721624"/>
    <lineage>
        <taxon>Bacteria</taxon>
        <taxon>Pseudomonadati</taxon>
        <taxon>Pseudomonadota</taxon>
        <taxon>Gammaproteobacteria</taxon>
        <taxon>Cellvibrionales</taxon>
        <taxon>Spongiibacteraceae</taxon>
        <taxon>Spongiibacter</taxon>
    </lineage>
</organism>
<evidence type="ECO:0000313" key="3">
    <source>
        <dbReference type="Proteomes" id="UP000765845"/>
    </source>
</evidence>
<gene>
    <name evidence="2" type="ORF">HCU74_10410</name>
</gene>
<comment type="caution">
    <text evidence="2">The sequence shown here is derived from an EMBL/GenBank/DDBJ whole genome shotgun (WGS) entry which is preliminary data.</text>
</comment>
<dbReference type="EMBL" id="JAAWWK010000003">
    <property type="protein sequence ID" value="NKI17835.1"/>
    <property type="molecule type" value="Genomic_DNA"/>
</dbReference>
<proteinExistence type="predicted"/>
<dbReference type="Proteomes" id="UP000765845">
    <property type="component" value="Unassembled WGS sequence"/>
</dbReference>
<accession>A0ABX1GFW5</accession>
<reference evidence="2 3" key="1">
    <citation type="submission" date="2020-04" db="EMBL/GenBank/DDBJ databases">
        <authorList>
            <person name="Yoon J."/>
        </authorList>
    </citation>
    <scope>NUCLEOTIDE SEQUENCE [LARGE SCALE GENOMIC DNA]</scope>
    <source>
        <strain evidence="2 3">KMU-166</strain>
    </source>
</reference>
<protein>
    <submittedName>
        <fullName evidence="2">Uncharacterized protein</fullName>
    </submittedName>
</protein>
<name>A0ABX1GFW5_9GAMM</name>
<keyword evidence="1" id="KW-0472">Membrane</keyword>
<keyword evidence="1" id="KW-1133">Transmembrane helix</keyword>
<keyword evidence="1" id="KW-0812">Transmembrane</keyword>
<evidence type="ECO:0000256" key="1">
    <source>
        <dbReference type="SAM" id="Phobius"/>
    </source>
</evidence>